<feature type="transmembrane region" description="Helical" evidence="12">
    <location>
        <begin position="626"/>
        <end position="646"/>
    </location>
</feature>
<evidence type="ECO:0000256" key="2">
    <source>
        <dbReference type="ARBA" id="ARBA00007242"/>
    </source>
</evidence>
<organism evidence="15 16">
    <name type="scientific">Clupea harengus</name>
    <name type="common">Atlantic herring</name>
    <dbReference type="NCBI Taxonomy" id="7950"/>
    <lineage>
        <taxon>Eukaryota</taxon>
        <taxon>Metazoa</taxon>
        <taxon>Chordata</taxon>
        <taxon>Craniata</taxon>
        <taxon>Vertebrata</taxon>
        <taxon>Euteleostomi</taxon>
        <taxon>Actinopterygii</taxon>
        <taxon>Neopterygii</taxon>
        <taxon>Teleostei</taxon>
        <taxon>Clupei</taxon>
        <taxon>Clupeiformes</taxon>
        <taxon>Clupeoidei</taxon>
        <taxon>Clupeidae</taxon>
        <taxon>Clupea</taxon>
    </lineage>
</organism>
<evidence type="ECO:0000256" key="10">
    <source>
        <dbReference type="ARBA" id="ARBA00023180"/>
    </source>
</evidence>
<evidence type="ECO:0000256" key="12">
    <source>
        <dbReference type="SAM" id="Phobius"/>
    </source>
</evidence>
<keyword evidence="15" id="KW-1185">Reference proteome</keyword>
<gene>
    <name evidence="16" type="primary">LOC105904805</name>
</gene>
<dbReference type="Proteomes" id="UP000515152">
    <property type="component" value="Chromosome 9"/>
</dbReference>
<dbReference type="SUPFAM" id="SSF53822">
    <property type="entry name" value="Periplasmic binding protein-like I"/>
    <property type="match status" value="1"/>
</dbReference>
<comment type="similarity">
    <text evidence="2">Belongs to the G-protein coupled receptor 3 family.</text>
</comment>
<proteinExistence type="inferred from homology"/>
<dbReference type="PRINTS" id="PR00248">
    <property type="entry name" value="GPCRMGR"/>
</dbReference>
<dbReference type="InterPro" id="IPR000068">
    <property type="entry name" value="GPCR_3_Ca_sens_rcpt-rel"/>
</dbReference>
<keyword evidence="4 12" id="KW-0812">Transmembrane</keyword>
<feature type="transmembrane region" description="Helical" evidence="12">
    <location>
        <begin position="658"/>
        <end position="680"/>
    </location>
</feature>
<dbReference type="PANTHER" id="PTHR24061">
    <property type="entry name" value="CALCIUM-SENSING RECEPTOR-RELATED"/>
    <property type="match status" value="1"/>
</dbReference>
<dbReference type="OrthoDB" id="5984008at2759"/>
<dbReference type="Gene3D" id="3.40.50.2300">
    <property type="match status" value="2"/>
</dbReference>
<dbReference type="GeneID" id="105904805"/>
<dbReference type="KEGG" id="char:105904805"/>
<dbReference type="FunFam" id="3.40.50.2300:FF:000016">
    <property type="entry name" value="Taste 1 receptor member 2"/>
    <property type="match status" value="1"/>
</dbReference>
<feature type="transmembrane region" description="Helical" evidence="12">
    <location>
        <begin position="813"/>
        <end position="836"/>
    </location>
</feature>
<keyword evidence="11" id="KW-0807">Transducer</keyword>
<dbReference type="CDD" id="cd15283">
    <property type="entry name" value="7tmC_V2R_pheromone"/>
    <property type="match status" value="1"/>
</dbReference>
<feature type="signal peptide" evidence="13">
    <location>
        <begin position="1"/>
        <end position="16"/>
    </location>
</feature>
<dbReference type="RefSeq" id="XP_012688194.2">
    <property type="nucleotide sequence ID" value="XM_012832740.3"/>
</dbReference>
<dbReference type="InterPro" id="IPR000337">
    <property type="entry name" value="GPCR_3"/>
</dbReference>
<dbReference type="InterPro" id="IPR038550">
    <property type="entry name" value="GPCR_3_9-Cys_sf"/>
</dbReference>
<keyword evidence="10" id="KW-0325">Glycoprotein</keyword>
<dbReference type="InterPro" id="IPR011500">
    <property type="entry name" value="GPCR_3_9-Cys_dom"/>
</dbReference>
<keyword evidence="7" id="KW-0297">G-protein coupled receptor</keyword>
<evidence type="ECO:0000256" key="5">
    <source>
        <dbReference type="ARBA" id="ARBA00022729"/>
    </source>
</evidence>
<reference evidence="16" key="1">
    <citation type="submission" date="2025-08" db="UniProtKB">
        <authorList>
            <consortium name="RefSeq"/>
        </authorList>
    </citation>
    <scope>IDENTIFICATION</scope>
</reference>
<protein>
    <submittedName>
        <fullName evidence="16">Extracellular calcium-sensing receptor-like</fullName>
    </submittedName>
</protein>
<evidence type="ECO:0000256" key="11">
    <source>
        <dbReference type="ARBA" id="ARBA00023224"/>
    </source>
</evidence>
<evidence type="ECO:0000256" key="3">
    <source>
        <dbReference type="ARBA" id="ARBA00022475"/>
    </source>
</evidence>
<dbReference type="AlphaFoldDB" id="A0A6P3W4M3"/>
<keyword evidence="6 12" id="KW-1133">Transmembrane helix</keyword>
<evidence type="ECO:0000256" key="7">
    <source>
        <dbReference type="ARBA" id="ARBA00023040"/>
    </source>
</evidence>
<dbReference type="CDD" id="cd06364">
    <property type="entry name" value="PBP1_CaSR"/>
    <property type="match status" value="1"/>
</dbReference>
<evidence type="ECO:0000313" key="16">
    <source>
        <dbReference type="RefSeq" id="XP_012688194.2"/>
    </source>
</evidence>
<dbReference type="InterPro" id="IPR017979">
    <property type="entry name" value="GPCR_3_CS"/>
</dbReference>
<dbReference type="PROSITE" id="PS50259">
    <property type="entry name" value="G_PROTEIN_RECEP_F3_4"/>
    <property type="match status" value="1"/>
</dbReference>
<dbReference type="InterPro" id="IPR001828">
    <property type="entry name" value="ANF_lig-bd_rcpt"/>
</dbReference>
<evidence type="ECO:0000313" key="15">
    <source>
        <dbReference type="Proteomes" id="UP000515152"/>
    </source>
</evidence>
<evidence type="ECO:0000256" key="6">
    <source>
        <dbReference type="ARBA" id="ARBA00022989"/>
    </source>
</evidence>
<feature type="transmembrane region" description="Helical" evidence="12">
    <location>
        <begin position="781"/>
        <end position="801"/>
    </location>
</feature>
<feature type="transmembrane region" description="Helical" evidence="12">
    <location>
        <begin position="701"/>
        <end position="720"/>
    </location>
</feature>
<evidence type="ECO:0000256" key="8">
    <source>
        <dbReference type="ARBA" id="ARBA00023136"/>
    </source>
</evidence>
<evidence type="ECO:0000259" key="14">
    <source>
        <dbReference type="PROSITE" id="PS50259"/>
    </source>
</evidence>
<sequence>MPLCVLLLVYTLLAKAEKPFCHLMGMPEVPLLSKEGDVIIGGAFSIHSKVTQPTITFRGKPEPVTCSSINFREFRFAQTMIFAIEEINNSSSLLPNVSIGYKIYDSCGSTLLSMRSAMALLNGQDLTVEDSCAGQSAVHAIIGESESSSTIVLSRTTGPFKIPVISHFATCACLSNRKEFPSFFRTIPSDYYQSRALAQLVRHFGWTWVGAVRSDNDYGNNGMATFVEAAQREGVCVEYSEAILRTNSRERIASVVEVIRMGTARVLVAFLAQSEMEVLLEEALLQNLTGLQWIGSESWITARHLATRKTARIISGAIGFTISRSKIPGLRDFLLRVNPSENNSSSILREFWETAFQCQLSEQSNINSMRQCSGSENLTELKNPFTDLSELRISNNVYKAVYTVAHSVQNLLNCTDGQHPFEARECILKESIKPGQVLHYLHGVNFTMPSGEKVYFDQDGDPAARYELVNWQKNAAEDTVFVTVGEYDASQPEGKQFAMKDVNIVWAGNSNSKPSSVCSESCLPGYRQAAIRGRPVCCFSCVQCAEGEVSSKMDSTECTKCPLEFWSNKDHSRCTLKQMEFLSFTENMGIILTLFSLAGACFTIVVAVVFFCFIDTPLVKASNSELSFLLLFSLTLCFLCSLTFIGRPSEWSCRLRHTAFGITFALCLSCILSKTMIVVMAFKASVPGAGVPQCSLPLQRLSVLCGTLLQVIICALWLALAPPVPNKNMAYSTNKIILECDLGSAVGFWGVLGYIGLLAVLCFILAFLARKLPDNFNEAKFITFSMLIFCAVWITFIPAYVSSPGKMTVAVEIFAILASSFGLLFCIFLPKCYIIIFKPDRNTKKHVMGKAHVKSQ</sequence>
<feature type="transmembrane region" description="Helical" evidence="12">
    <location>
        <begin position="748"/>
        <end position="769"/>
    </location>
</feature>
<keyword evidence="9" id="KW-0675">Receptor</keyword>
<keyword evidence="5 13" id="KW-0732">Signal</keyword>
<evidence type="ECO:0000256" key="1">
    <source>
        <dbReference type="ARBA" id="ARBA00004651"/>
    </source>
</evidence>
<dbReference type="GO" id="GO:0005886">
    <property type="term" value="C:plasma membrane"/>
    <property type="evidence" value="ECO:0007669"/>
    <property type="project" value="UniProtKB-SubCell"/>
</dbReference>
<dbReference type="Gene3D" id="2.10.50.30">
    <property type="entry name" value="GPCR, family 3, nine cysteines domain"/>
    <property type="match status" value="1"/>
</dbReference>
<feature type="chain" id="PRO_5027650405" evidence="13">
    <location>
        <begin position="17"/>
        <end position="856"/>
    </location>
</feature>
<dbReference type="Pfam" id="PF00003">
    <property type="entry name" value="7tm_3"/>
    <property type="match status" value="1"/>
</dbReference>
<dbReference type="InterPro" id="IPR004073">
    <property type="entry name" value="GPCR_3_vmron_rcpt_2"/>
</dbReference>
<dbReference type="GO" id="GO:0004930">
    <property type="term" value="F:G protein-coupled receptor activity"/>
    <property type="evidence" value="ECO:0007669"/>
    <property type="project" value="UniProtKB-KW"/>
</dbReference>
<evidence type="ECO:0000256" key="9">
    <source>
        <dbReference type="ARBA" id="ARBA00023170"/>
    </source>
</evidence>
<dbReference type="InterPro" id="IPR028082">
    <property type="entry name" value="Peripla_BP_I"/>
</dbReference>
<dbReference type="FunFam" id="2.10.50.30:FF:000002">
    <property type="entry name" value="Vomeronasal 2 receptor, h1"/>
    <property type="match status" value="1"/>
</dbReference>
<keyword evidence="8 12" id="KW-0472">Membrane</keyword>
<evidence type="ECO:0000256" key="4">
    <source>
        <dbReference type="ARBA" id="ARBA00022692"/>
    </source>
</evidence>
<dbReference type="PANTHER" id="PTHR24061:SF538">
    <property type="entry name" value="OLFACTORY RECEPTOR C FAMILY, H1"/>
    <property type="match status" value="1"/>
</dbReference>
<feature type="domain" description="G-protein coupled receptors family 3 profile" evidence="14">
    <location>
        <begin position="588"/>
        <end position="851"/>
    </location>
</feature>
<keyword evidence="3" id="KW-1003">Cell membrane</keyword>
<dbReference type="Pfam" id="PF07562">
    <property type="entry name" value="NCD3G"/>
    <property type="match status" value="1"/>
</dbReference>
<evidence type="ECO:0000256" key="13">
    <source>
        <dbReference type="SAM" id="SignalP"/>
    </source>
</evidence>
<name>A0A6P3W4M3_CLUHA</name>
<dbReference type="PRINTS" id="PR01535">
    <property type="entry name" value="VOMERONASL2R"/>
</dbReference>
<dbReference type="FunFam" id="3.40.50.2300:FF:000067">
    <property type="entry name" value="Olfactory receptor C family, h1"/>
    <property type="match status" value="1"/>
</dbReference>
<dbReference type="PROSITE" id="PS00981">
    <property type="entry name" value="G_PROTEIN_RECEP_F3_3"/>
    <property type="match status" value="1"/>
</dbReference>
<dbReference type="InterPro" id="IPR017978">
    <property type="entry name" value="GPCR_3_C"/>
</dbReference>
<dbReference type="Pfam" id="PF01094">
    <property type="entry name" value="ANF_receptor"/>
    <property type="match status" value="1"/>
</dbReference>
<comment type="subcellular location">
    <subcellularLocation>
        <location evidence="1">Cell membrane</location>
        <topology evidence="1">Multi-pass membrane protein</topology>
    </subcellularLocation>
</comment>
<feature type="transmembrane region" description="Helical" evidence="12">
    <location>
        <begin position="588"/>
        <end position="614"/>
    </location>
</feature>
<accession>A0A6P3W4M3</accession>